<gene>
    <name evidence="1" type="ORF">GTHE00462_LOCUS8161</name>
</gene>
<protein>
    <submittedName>
        <fullName evidence="1">Uncharacterized protein</fullName>
    </submittedName>
</protein>
<reference evidence="1" key="1">
    <citation type="submission" date="2021-01" db="EMBL/GenBank/DDBJ databases">
        <authorList>
            <person name="Corre E."/>
            <person name="Pelletier E."/>
            <person name="Niang G."/>
            <person name="Scheremetjew M."/>
            <person name="Finn R."/>
            <person name="Kale V."/>
            <person name="Holt S."/>
            <person name="Cochrane G."/>
            <person name="Meng A."/>
            <person name="Brown T."/>
            <person name="Cohen L."/>
        </authorList>
    </citation>
    <scope>NUCLEOTIDE SEQUENCE</scope>
    <source>
        <strain evidence="1">CCMP 2712</strain>
    </source>
</reference>
<accession>A0A7S4NB96</accession>
<organism evidence="1">
    <name type="scientific">Guillardia theta</name>
    <name type="common">Cryptophyte</name>
    <name type="synonym">Cryptomonas phi</name>
    <dbReference type="NCBI Taxonomy" id="55529"/>
    <lineage>
        <taxon>Eukaryota</taxon>
        <taxon>Cryptophyceae</taxon>
        <taxon>Pyrenomonadales</taxon>
        <taxon>Geminigeraceae</taxon>
        <taxon>Guillardia</taxon>
    </lineage>
</organism>
<evidence type="ECO:0000313" key="1">
    <source>
        <dbReference type="EMBL" id="CAE2276728.1"/>
    </source>
</evidence>
<dbReference type="EMBL" id="HBKN01010319">
    <property type="protein sequence ID" value="CAE2276728.1"/>
    <property type="molecule type" value="Transcribed_RNA"/>
</dbReference>
<name>A0A7S4NB96_GUITH</name>
<proteinExistence type="predicted"/>
<sequence>MSILSPQAHCGRNFYKRKSQHQHSFKSFYPKFDAKNDSMYIFLFSKICPFMQVVECVFFCLREIFRVVTGFLYEDQAKIRISCIPNRDEVELWDTLRSAVSNGSITLTDTYPQQKLSTSPGFPKMEQIHSRKIWGSSGQFAGSRKRNIGQKVCEARQYLKISLFHQSGKKMSRSFLQRKRMKQVDRIYSKWVDL</sequence>
<dbReference type="AlphaFoldDB" id="A0A7S4NB96"/>